<comment type="caution">
    <text evidence="2">The sequence shown here is derived from an EMBL/GenBank/DDBJ whole genome shotgun (WGS) entry which is preliminary data.</text>
</comment>
<evidence type="ECO:0008006" key="5">
    <source>
        <dbReference type="Google" id="ProtNLM"/>
    </source>
</evidence>
<dbReference type="Pfam" id="PF20398">
    <property type="entry name" value="DUF6691"/>
    <property type="match status" value="1"/>
</dbReference>
<dbReference type="STRING" id="295108.HT99x_01304"/>
<evidence type="ECO:0000313" key="4">
    <source>
        <dbReference type="Proteomes" id="UP000051497"/>
    </source>
</evidence>
<dbReference type="Proteomes" id="UP000051497">
    <property type="component" value="Unassembled WGS sequence"/>
</dbReference>
<name>A0A0Q9YLG3_9GAMM</name>
<evidence type="ECO:0000313" key="2">
    <source>
        <dbReference type="EMBL" id="KRG21551.1"/>
    </source>
</evidence>
<sequence>MIKLFSFISGFIFGIGLLISGMANPSKVLGFLDITGIWDPSLAFVMIGAIIIGFFAFNYAKRVKKTITGEAIKLSTTQKIDKKLIFGSILFGIGWGLVGFCPGPAIVALGAAKLKALYFTGAMLIGMLFYELFQTKSFLKY</sequence>
<dbReference type="PATRIC" id="fig|1590043.3.peg.1322"/>
<feature type="transmembrane region" description="Helical" evidence="1">
    <location>
        <begin position="41"/>
        <end position="60"/>
    </location>
</feature>
<keyword evidence="1" id="KW-0812">Transmembrane</keyword>
<dbReference type="RefSeq" id="WP_075065933.1">
    <property type="nucleotide sequence ID" value="NZ_LKAJ02000001.1"/>
</dbReference>
<dbReference type="InterPro" id="IPR046513">
    <property type="entry name" value="DUF6691"/>
</dbReference>
<reference evidence="3" key="2">
    <citation type="journal article" date="2016" name="Genome Announc.">
        <title>Draft Genome Sequences of Two Novel Amoeba-Resistant Intranuclear Bacteria, 'Candidatus Berkiella cookevillensis' and 'Candidatus Berkiella aquae'.</title>
        <authorList>
            <person name="Mehari Y.T."/>
            <person name="Arivett B.A."/>
            <person name="Farone A.L."/>
            <person name="Gunderson J.H."/>
            <person name="Farone M.B."/>
        </authorList>
    </citation>
    <scope>NUCLEOTIDE SEQUENCE</scope>
    <source>
        <strain evidence="3">HT99</strain>
    </source>
</reference>
<dbReference type="OrthoDB" id="9790409at2"/>
<evidence type="ECO:0000256" key="1">
    <source>
        <dbReference type="SAM" id="Phobius"/>
    </source>
</evidence>
<protein>
    <recommendedName>
        <fullName evidence="5">Transporter component</fullName>
    </recommendedName>
</protein>
<keyword evidence="1" id="KW-0472">Membrane</keyword>
<proteinExistence type="predicted"/>
<accession>A0A0Q9YLG3</accession>
<organism evidence="2">
    <name type="scientific">Candidatus Berkiella aquae</name>
    <dbReference type="NCBI Taxonomy" id="295108"/>
    <lineage>
        <taxon>Bacteria</taxon>
        <taxon>Pseudomonadati</taxon>
        <taxon>Pseudomonadota</taxon>
        <taxon>Gammaproteobacteria</taxon>
        <taxon>Candidatus Berkiellales</taxon>
        <taxon>Candidatus Berkiellaceae</taxon>
        <taxon>Candidatus Berkiella</taxon>
    </lineage>
</organism>
<dbReference type="AlphaFoldDB" id="A0A0Q9YLG3"/>
<keyword evidence="4" id="KW-1185">Reference proteome</keyword>
<dbReference type="EMBL" id="LKAJ02000001">
    <property type="protein sequence ID" value="MCS5711481.1"/>
    <property type="molecule type" value="Genomic_DNA"/>
</dbReference>
<feature type="transmembrane region" description="Helical" evidence="1">
    <location>
        <begin position="84"/>
        <end position="110"/>
    </location>
</feature>
<keyword evidence="1" id="KW-1133">Transmembrane helix</keyword>
<evidence type="ECO:0000313" key="3">
    <source>
        <dbReference type="EMBL" id="MCS5711481.1"/>
    </source>
</evidence>
<dbReference type="EMBL" id="LKAJ01000004">
    <property type="protein sequence ID" value="KRG21551.1"/>
    <property type="molecule type" value="Genomic_DNA"/>
</dbReference>
<gene>
    <name evidence="3" type="ORF">HT99x_008540</name>
    <name evidence="2" type="ORF">HT99x_01304</name>
</gene>
<reference evidence="3" key="3">
    <citation type="submission" date="2021-06" db="EMBL/GenBank/DDBJ databases">
        <title>Genomic Description and Analysis of Intracellular Bacteria, Candidatus Berkiella cookevillensis and Candidatus Berkiella aquae.</title>
        <authorList>
            <person name="Kidane D.T."/>
            <person name="Mehari Y.T."/>
            <person name="Rice F.C."/>
            <person name="Arivett B.A."/>
            <person name="Farone A.L."/>
            <person name="Berk S.G."/>
            <person name="Farone M.B."/>
        </authorList>
    </citation>
    <scope>NUCLEOTIDE SEQUENCE</scope>
    <source>
        <strain evidence="3">HT99</strain>
    </source>
</reference>
<feature type="transmembrane region" description="Helical" evidence="1">
    <location>
        <begin position="116"/>
        <end position="133"/>
    </location>
</feature>
<reference evidence="2" key="1">
    <citation type="submission" date="2015-09" db="EMBL/GenBank/DDBJ databases">
        <title>Draft Genome Sequences of Two Novel Amoeba-resistant Intranuclear Bacteria, Candidatus Berkiella cookevillensis and Candidatus Berkiella aquae.</title>
        <authorList>
            <person name="Mehari Y.T."/>
            <person name="Arivett B.A."/>
            <person name="Farone A.L."/>
            <person name="Gunderson J.H."/>
            <person name="Farone M.B."/>
        </authorList>
    </citation>
    <scope>NUCLEOTIDE SEQUENCE [LARGE SCALE GENOMIC DNA]</scope>
    <source>
        <strain evidence="2">HT99</strain>
    </source>
</reference>